<sequence length="97" mass="11626">MITPGKLLPYLKYGQLLRIKREMRSKSIFDAHYLDTKIIKKFTPFSKIYFKMRPRRINMRDCYTDNAVFMLFYTVWGLTTQTGCFNNPPPFIRNDCV</sequence>
<proteinExistence type="predicted"/>
<accession>A0A0A8UKK1</accession>
<dbReference type="AlphaFoldDB" id="A0A0A8UKK1"/>
<evidence type="ECO:0000313" key="2">
    <source>
        <dbReference type="Proteomes" id="UP000032803"/>
    </source>
</evidence>
<dbReference type="EMBL" id="LN681225">
    <property type="protein sequence ID" value="CEK09400.1"/>
    <property type="molecule type" value="Genomic_DNA"/>
</dbReference>
<dbReference type="Proteomes" id="UP000032803">
    <property type="component" value="Chromosome I"/>
</dbReference>
<name>A0A0A8UKK1_LEGHA</name>
<reference evidence="2" key="1">
    <citation type="submission" date="2014-09" db="EMBL/GenBank/DDBJ databases">
        <authorList>
            <person name="Gomez-Valero L."/>
        </authorList>
    </citation>
    <scope>NUCLEOTIDE SEQUENCE [LARGE SCALE GENOMIC DNA]</scope>
    <source>
        <strain evidence="2">ATCC35250</strain>
    </source>
</reference>
<dbReference type="HOGENOM" id="CLU_2343262_0_0_6"/>
<gene>
    <name evidence="1" type="ORF">LHA_0289</name>
</gene>
<protein>
    <submittedName>
        <fullName evidence="1">Uncharacterized protein</fullName>
    </submittedName>
</protein>
<keyword evidence="2" id="KW-1185">Reference proteome</keyword>
<dbReference type="KEGG" id="lha:LHA_0289"/>
<dbReference type="STRING" id="449.LHA_0289"/>
<organism evidence="1 2">
    <name type="scientific">Legionella hackeliae</name>
    <dbReference type="NCBI Taxonomy" id="449"/>
    <lineage>
        <taxon>Bacteria</taxon>
        <taxon>Pseudomonadati</taxon>
        <taxon>Pseudomonadota</taxon>
        <taxon>Gammaproteobacteria</taxon>
        <taxon>Legionellales</taxon>
        <taxon>Legionellaceae</taxon>
        <taxon>Legionella</taxon>
    </lineage>
</organism>
<evidence type="ECO:0000313" key="1">
    <source>
        <dbReference type="EMBL" id="CEK09400.1"/>
    </source>
</evidence>